<name>A0A5B0RUX9_PUCGR</name>
<dbReference type="SUPFAM" id="SSF53098">
    <property type="entry name" value="Ribonuclease H-like"/>
    <property type="match status" value="1"/>
</dbReference>
<dbReference type="GO" id="GO:0046983">
    <property type="term" value="F:protein dimerization activity"/>
    <property type="evidence" value="ECO:0007669"/>
    <property type="project" value="InterPro"/>
</dbReference>
<evidence type="ECO:0000313" key="3">
    <source>
        <dbReference type="Proteomes" id="UP000325313"/>
    </source>
</evidence>
<dbReference type="EMBL" id="VDEP01000138">
    <property type="protein sequence ID" value="KAA1129089.1"/>
    <property type="molecule type" value="Genomic_DNA"/>
</dbReference>
<gene>
    <name evidence="2" type="ORF">PGTUg99_050182</name>
</gene>
<feature type="domain" description="HAT C-terminal dimerisation" evidence="1">
    <location>
        <begin position="97"/>
        <end position="157"/>
    </location>
</feature>
<dbReference type="Proteomes" id="UP000325313">
    <property type="component" value="Unassembled WGS sequence"/>
</dbReference>
<dbReference type="InterPro" id="IPR012337">
    <property type="entry name" value="RNaseH-like_sf"/>
</dbReference>
<proteinExistence type="predicted"/>
<comment type="caution">
    <text evidence="2">The sequence shown here is derived from an EMBL/GenBank/DDBJ whole genome shotgun (WGS) entry which is preliminary data.</text>
</comment>
<organism evidence="2 3">
    <name type="scientific">Puccinia graminis f. sp. tritici</name>
    <dbReference type="NCBI Taxonomy" id="56615"/>
    <lineage>
        <taxon>Eukaryota</taxon>
        <taxon>Fungi</taxon>
        <taxon>Dikarya</taxon>
        <taxon>Basidiomycota</taxon>
        <taxon>Pucciniomycotina</taxon>
        <taxon>Pucciniomycetes</taxon>
        <taxon>Pucciniales</taxon>
        <taxon>Pucciniaceae</taxon>
        <taxon>Puccinia</taxon>
    </lineage>
</organism>
<dbReference type="AlphaFoldDB" id="A0A5B0RUX9"/>
<evidence type="ECO:0000313" key="2">
    <source>
        <dbReference type="EMBL" id="KAA1129089.1"/>
    </source>
</evidence>
<dbReference type="InterPro" id="IPR008906">
    <property type="entry name" value="HATC_C_dom"/>
</dbReference>
<protein>
    <recommendedName>
        <fullName evidence="1">HAT C-terminal dimerisation domain-containing protein</fullName>
    </recommendedName>
</protein>
<evidence type="ECO:0000259" key="1">
    <source>
        <dbReference type="Pfam" id="PF05699"/>
    </source>
</evidence>
<sequence>MREMLAVGLILDPRYKMRYLRYSLEQSLDAAGVDLFIAKVRTTLLAMWQLFIPTETLPDSTPQIDSSSKTNDPDLLAFHQHMAGTMGGSKINAPGAELDLYLGERNVIVTGEKNEQFNIGSWWKNNATRYPSLSEFARIMLMVPVTSVASESAFSTGG</sequence>
<reference evidence="2 3" key="1">
    <citation type="submission" date="2019-05" db="EMBL/GenBank/DDBJ databases">
        <title>Emergence of the Ug99 lineage of the wheat stem rust pathogen through somatic hybridization.</title>
        <authorList>
            <person name="Li F."/>
            <person name="Upadhyaya N.M."/>
            <person name="Sperschneider J."/>
            <person name="Matny O."/>
            <person name="Nguyen-Phuc H."/>
            <person name="Mago R."/>
            <person name="Raley C."/>
            <person name="Miller M.E."/>
            <person name="Silverstein K.A.T."/>
            <person name="Henningsen E."/>
            <person name="Hirsch C.D."/>
            <person name="Visser B."/>
            <person name="Pretorius Z.A."/>
            <person name="Steffenson B.J."/>
            <person name="Schwessinger B."/>
            <person name="Dodds P.N."/>
            <person name="Figueroa M."/>
        </authorList>
    </citation>
    <scope>NUCLEOTIDE SEQUENCE [LARGE SCALE GENOMIC DNA]</scope>
    <source>
        <strain evidence="2 3">Ug99</strain>
    </source>
</reference>
<dbReference type="PANTHER" id="PTHR23272">
    <property type="entry name" value="BED FINGER-RELATED"/>
    <property type="match status" value="1"/>
</dbReference>
<accession>A0A5B0RUX9</accession>
<dbReference type="Pfam" id="PF05699">
    <property type="entry name" value="Dimer_Tnp_hAT"/>
    <property type="match status" value="1"/>
</dbReference>